<dbReference type="PANTHER" id="PTHR34217:SF1">
    <property type="entry name" value="CARBOXYPEPTIDASE 1"/>
    <property type="match status" value="1"/>
</dbReference>
<dbReference type="GO" id="GO:0004181">
    <property type="term" value="F:metallocarboxypeptidase activity"/>
    <property type="evidence" value="ECO:0007669"/>
    <property type="project" value="InterPro"/>
</dbReference>
<keyword evidence="3" id="KW-0325">Glycoprotein</keyword>
<protein>
    <submittedName>
        <fullName evidence="4">Uncharacterized protein</fullName>
    </submittedName>
</protein>
<dbReference type="GO" id="GO:0016020">
    <property type="term" value="C:membrane"/>
    <property type="evidence" value="ECO:0007669"/>
    <property type="project" value="InterPro"/>
</dbReference>
<dbReference type="Pfam" id="PF01401">
    <property type="entry name" value="Peptidase_M2"/>
    <property type="match status" value="1"/>
</dbReference>
<dbReference type="EMBL" id="VSSQ01003912">
    <property type="protein sequence ID" value="MPM22904.1"/>
    <property type="molecule type" value="Genomic_DNA"/>
</dbReference>
<dbReference type="InterPro" id="IPR001548">
    <property type="entry name" value="Peptidase_M2"/>
</dbReference>
<gene>
    <name evidence="4" type="ORF">SDC9_69364</name>
</gene>
<organism evidence="4">
    <name type="scientific">bioreactor metagenome</name>
    <dbReference type="NCBI Taxonomy" id="1076179"/>
    <lineage>
        <taxon>unclassified sequences</taxon>
        <taxon>metagenomes</taxon>
        <taxon>ecological metagenomes</taxon>
    </lineage>
</organism>
<dbReference type="InterPro" id="IPR001333">
    <property type="entry name" value="Peptidase_M32_Taq"/>
</dbReference>
<name>A0A644Y9W0_9ZZZZ</name>
<evidence type="ECO:0000313" key="4">
    <source>
        <dbReference type="EMBL" id="MPM22904.1"/>
    </source>
</evidence>
<keyword evidence="1" id="KW-0732">Signal</keyword>
<evidence type="ECO:0000256" key="1">
    <source>
        <dbReference type="ARBA" id="ARBA00022729"/>
    </source>
</evidence>
<evidence type="ECO:0000256" key="2">
    <source>
        <dbReference type="ARBA" id="ARBA00023157"/>
    </source>
</evidence>
<accession>A0A644Y9W0</accession>
<evidence type="ECO:0000256" key="3">
    <source>
        <dbReference type="ARBA" id="ARBA00023180"/>
    </source>
</evidence>
<dbReference type="GO" id="GO:0008241">
    <property type="term" value="F:peptidyl-dipeptidase activity"/>
    <property type="evidence" value="ECO:0007669"/>
    <property type="project" value="InterPro"/>
</dbReference>
<keyword evidence="2" id="KW-1015">Disulfide bond</keyword>
<dbReference type="Gene3D" id="1.10.1370.30">
    <property type="match status" value="1"/>
</dbReference>
<dbReference type="PANTHER" id="PTHR34217">
    <property type="entry name" value="METAL-DEPENDENT CARBOXYPEPTIDASE"/>
    <property type="match status" value="1"/>
</dbReference>
<sequence>MKINFIPLITLLMIVSCTSSDNDNAANLVREVTDSVAPLAKEAAHNYWMGTTTGENRYFTEYSSLNVKISDIYSNPVKFNKIKELIERGKISDPLLKRELDLLYNLFLANQADTLLLRKIIEKSSLLEQKYASFRAEFRGEKITDNQVEEILRNSTDNEILKEAWLSHKEIGNLVSGDIIELAKLRNQLATSLGFDNYHTMSLKLSGQDPAEVSALMDELDGLTSNAFASLKKEMDTFFSKRYKTEVSNLMPWHYQGRFFQESPQLYQVDLDKYYKGKNLEKLTEQYYESIGIDVSSIMENSDLYSRPGKNQHAYCIDIDRNGDIRVLANISDTEQWMGTMLHEFGHAVYAIGHDSPKNPYFIREAAHSFTTEAIAMLFGRLSRNPQWIKEMTGISEQEMESVAEDCRKSLTLQQLVFSRWVQVMYRFEKEMYSNPDQDLNNLWWNLVQKYQMLSKPEGRDMPDWSTKVHIALYPCYYHNYQLGELLASQLQYHISNKIMDSDNPMEETFTGQKEVGMWLMDNIFTQGMRYDWNEMIERATGEKLTAKYYAMQFVGNL</sequence>
<reference evidence="4" key="1">
    <citation type="submission" date="2019-08" db="EMBL/GenBank/DDBJ databases">
        <authorList>
            <person name="Kucharzyk K."/>
            <person name="Murdoch R.W."/>
            <person name="Higgins S."/>
            <person name="Loffler F."/>
        </authorList>
    </citation>
    <scope>NUCLEOTIDE SEQUENCE</scope>
</reference>
<proteinExistence type="predicted"/>
<dbReference type="GO" id="GO:0006508">
    <property type="term" value="P:proteolysis"/>
    <property type="evidence" value="ECO:0007669"/>
    <property type="project" value="InterPro"/>
</dbReference>
<dbReference type="PROSITE" id="PS51257">
    <property type="entry name" value="PROKAR_LIPOPROTEIN"/>
    <property type="match status" value="1"/>
</dbReference>
<comment type="caution">
    <text evidence="4">The sequence shown here is derived from an EMBL/GenBank/DDBJ whole genome shotgun (WGS) entry which is preliminary data.</text>
</comment>
<dbReference type="SUPFAM" id="SSF55486">
    <property type="entry name" value="Metalloproteases ('zincins'), catalytic domain"/>
    <property type="match status" value="1"/>
</dbReference>
<dbReference type="AlphaFoldDB" id="A0A644Y9W0"/>